<dbReference type="EMBL" id="BSYO01000013">
    <property type="protein sequence ID" value="GMH14002.1"/>
    <property type="molecule type" value="Genomic_DNA"/>
</dbReference>
<accession>A0AAD3SMR5</accession>
<keyword evidence="1" id="KW-1133">Transmembrane helix</keyword>
<feature type="transmembrane region" description="Helical" evidence="1">
    <location>
        <begin position="71"/>
        <end position="91"/>
    </location>
</feature>
<reference evidence="2" key="1">
    <citation type="submission" date="2023-05" db="EMBL/GenBank/DDBJ databases">
        <title>Nepenthes gracilis genome sequencing.</title>
        <authorList>
            <person name="Fukushima K."/>
        </authorList>
    </citation>
    <scope>NUCLEOTIDE SEQUENCE</scope>
    <source>
        <strain evidence="2">SING2019-196</strain>
    </source>
</reference>
<feature type="transmembrane region" description="Helical" evidence="1">
    <location>
        <begin position="7"/>
        <end position="26"/>
    </location>
</feature>
<comment type="caution">
    <text evidence="2">The sequence shown here is derived from an EMBL/GenBank/DDBJ whole genome shotgun (WGS) entry which is preliminary data.</text>
</comment>
<keyword evidence="1" id="KW-0812">Transmembrane</keyword>
<organism evidence="2 3">
    <name type="scientific">Nepenthes gracilis</name>
    <name type="common">Slender pitcher plant</name>
    <dbReference type="NCBI Taxonomy" id="150966"/>
    <lineage>
        <taxon>Eukaryota</taxon>
        <taxon>Viridiplantae</taxon>
        <taxon>Streptophyta</taxon>
        <taxon>Embryophyta</taxon>
        <taxon>Tracheophyta</taxon>
        <taxon>Spermatophyta</taxon>
        <taxon>Magnoliopsida</taxon>
        <taxon>eudicotyledons</taxon>
        <taxon>Gunneridae</taxon>
        <taxon>Pentapetalae</taxon>
        <taxon>Caryophyllales</taxon>
        <taxon>Nepenthaceae</taxon>
        <taxon>Nepenthes</taxon>
    </lineage>
</organism>
<dbReference type="Proteomes" id="UP001279734">
    <property type="component" value="Unassembled WGS sequence"/>
</dbReference>
<keyword evidence="3" id="KW-1185">Reference proteome</keyword>
<evidence type="ECO:0000313" key="3">
    <source>
        <dbReference type="Proteomes" id="UP001279734"/>
    </source>
</evidence>
<proteinExistence type="predicted"/>
<keyword evidence="1" id="KW-0472">Membrane</keyword>
<evidence type="ECO:0000313" key="2">
    <source>
        <dbReference type="EMBL" id="GMH14002.1"/>
    </source>
</evidence>
<dbReference type="AlphaFoldDB" id="A0AAD3SMR5"/>
<gene>
    <name evidence="2" type="ORF">Nepgr_015843</name>
</gene>
<sequence>MSRGLRGWFIGVARCLAGWYVGTWLLDLLKMNLLDPVQSLAGESPLASSPMVIARIVRIAPVVASLRLHRFCLFHVFPISCLFLLGCTFLPKGCCSRCLLVAGMLE</sequence>
<name>A0AAD3SMR5_NEPGR</name>
<evidence type="ECO:0000256" key="1">
    <source>
        <dbReference type="SAM" id="Phobius"/>
    </source>
</evidence>
<protein>
    <submittedName>
        <fullName evidence="2">Uncharacterized protein</fullName>
    </submittedName>
</protein>